<proteinExistence type="inferred from homology"/>
<evidence type="ECO:0000256" key="3">
    <source>
        <dbReference type="ARBA" id="ARBA00023125"/>
    </source>
</evidence>
<evidence type="ECO:0000313" key="5">
    <source>
        <dbReference type="EMBL" id="KXA95005.1"/>
    </source>
</evidence>
<comment type="caution">
    <text evidence="5">The sequence shown here is derived from an EMBL/GenBank/DDBJ whole genome shotgun (WGS) entry which is preliminary data.</text>
</comment>
<dbReference type="GO" id="GO:0003677">
    <property type="term" value="F:DNA binding"/>
    <property type="evidence" value="ECO:0007669"/>
    <property type="project" value="UniProtKB-KW"/>
</dbReference>
<dbReference type="InterPro" id="IPR012295">
    <property type="entry name" value="TBP_dom_sf"/>
</dbReference>
<reference evidence="5 6" key="1">
    <citation type="journal article" date="2016" name="Sci. Rep.">
        <title>Metabolic traits of an uncultured archaeal lineage -MSBL1- from brine pools of the Red Sea.</title>
        <authorList>
            <person name="Mwirichia R."/>
            <person name="Alam I."/>
            <person name="Rashid M."/>
            <person name="Vinu M."/>
            <person name="Ba-Alawi W."/>
            <person name="Anthony Kamau A."/>
            <person name="Kamanda Ngugi D."/>
            <person name="Goker M."/>
            <person name="Klenk H.P."/>
            <person name="Bajic V."/>
            <person name="Stingl U."/>
        </authorList>
    </citation>
    <scope>NUCLEOTIDE SEQUENCE [LARGE SCALE GENOMIC DNA]</scope>
    <source>
        <strain evidence="5">SCGC-AAA259I07</strain>
    </source>
</reference>
<organism evidence="5 6">
    <name type="scientific">candidate division MSBL1 archaeon SCGC-AAA259I07</name>
    <dbReference type="NCBI Taxonomy" id="1698266"/>
    <lineage>
        <taxon>Archaea</taxon>
        <taxon>Methanobacteriati</taxon>
        <taxon>Methanobacteriota</taxon>
        <taxon>candidate division MSBL1</taxon>
    </lineage>
</organism>
<dbReference type="Pfam" id="PF00352">
    <property type="entry name" value="TBP"/>
    <property type="match status" value="1"/>
</dbReference>
<name>A0A133ULA9_9EURY</name>
<evidence type="ECO:0000256" key="4">
    <source>
        <dbReference type="ARBA" id="ARBA00023163"/>
    </source>
</evidence>
<keyword evidence="4" id="KW-0804">Transcription</keyword>
<evidence type="ECO:0000256" key="1">
    <source>
        <dbReference type="ARBA" id="ARBA00005560"/>
    </source>
</evidence>
<accession>A0A133ULA9</accession>
<comment type="similarity">
    <text evidence="1">Belongs to the TBP family.</text>
</comment>
<dbReference type="EMBL" id="LHXQ01000018">
    <property type="protein sequence ID" value="KXA95005.1"/>
    <property type="molecule type" value="Genomic_DNA"/>
</dbReference>
<evidence type="ECO:0000256" key="2">
    <source>
        <dbReference type="ARBA" id="ARBA00022737"/>
    </source>
</evidence>
<keyword evidence="3" id="KW-0238">DNA-binding</keyword>
<dbReference type="InterPro" id="IPR000814">
    <property type="entry name" value="TBP"/>
</dbReference>
<dbReference type="AlphaFoldDB" id="A0A133ULA9"/>
<keyword evidence="6" id="KW-1185">Reference proteome</keyword>
<protein>
    <submittedName>
        <fullName evidence="5">Uncharacterized protein</fullName>
    </submittedName>
</protein>
<keyword evidence="2" id="KW-0677">Repeat</keyword>
<dbReference type="Proteomes" id="UP000070155">
    <property type="component" value="Unassembled WGS sequence"/>
</dbReference>
<dbReference type="Gene3D" id="3.30.310.10">
    <property type="entry name" value="TATA-Binding Protein"/>
    <property type="match status" value="1"/>
</dbReference>
<dbReference type="SUPFAM" id="SSF55945">
    <property type="entry name" value="TATA-box binding protein-like"/>
    <property type="match status" value="1"/>
</dbReference>
<dbReference type="GO" id="GO:0006352">
    <property type="term" value="P:DNA-templated transcription initiation"/>
    <property type="evidence" value="ECO:0007669"/>
    <property type="project" value="InterPro"/>
</dbReference>
<evidence type="ECO:0000313" key="6">
    <source>
        <dbReference type="Proteomes" id="UP000070155"/>
    </source>
</evidence>
<gene>
    <name evidence="5" type="ORF">AKJ36_01700</name>
</gene>
<sequence>MVDAEYKVNNIVLTVSYKDVEFDLEKIDSNLEGARYDPEVFPGKLRIGEPQKLFLKKTG</sequence>